<dbReference type="OMA" id="GGNGMYF"/>
<keyword evidence="6 8" id="KW-0472">Membrane</keyword>
<dbReference type="SUPFAM" id="SSF103473">
    <property type="entry name" value="MFS general substrate transporter"/>
    <property type="match status" value="1"/>
</dbReference>
<feature type="transmembrane region" description="Helical" evidence="8">
    <location>
        <begin position="54"/>
        <end position="82"/>
    </location>
</feature>
<evidence type="ECO:0000256" key="1">
    <source>
        <dbReference type="ARBA" id="ARBA00004141"/>
    </source>
</evidence>
<feature type="transmembrane region" description="Helical" evidence="8">
    <location>
        <begin position="358"/>
        <end position="377"/>
    </location>
</feature>
<feature type="transmembrane region" description="Helical" evidence="8">
    <location>
        <begin position="147"/>
        <end position="168"/>
    </location>
</feature>
<keyword evidence="11" id="KW-1185">Reference proteome</keyword>
<dbReference type="InterPro" id="IPR020846">
    <property type="entry name" value="MFS_dom"/>
</dbReference>
<evidence type="ECO:0000256" key="6">
    <source>
        <dbReference type="ARBA" id="ARBA00023136"/>
    </source>
</evidence>
<dbReference type="EMBL" id="DS989827">
    <property type="protein sequence ID" value="EFR04241.1"/>
    <property type="molecule type" value="Genomic_DNA"/>
</dbReference>
<dbReference type="PANTHER" id="PTHR23501:SF12">
    <property type="entry name" value="MAJOR FACILITATOR SUPERFAMILY (MFS) PROFILE DOMAIN-CONTAINING PROTEIN-RELATED"/>
    <property type="match status" value="1"/>
</dbReference>
<evidence type="ECO:0000313" key="11">
    <source>
        <dbReference type="Proteomes" id="UP000002669"/>
    </source>
</evidence>
<dbReference type="InterPro" id="IPR036259">
    <property type="entry name" value="MFS_trans_sf"/>
</dbReference>
<dbReference type="eggNOG" id="KOG0254">
    <property type="taxonomic scope" value="Eukaryota"/>
</dbReference>
<dbReference type="InParanoid" id="E4V2H6"/>
<feature type="transmembrane region" description="Helical" evidence="8">
    <location>
        <begin position="209"/>
        <end position="228"/>
    </location>
</feature>
<feature type="transmembrane region" description="Helical" evidence="8">
    <location>
        <begin position="450"/>
        <end position="474"/>
    </location>
</feature>
<evidence type="ECO:0000256" key="5">
    <source>
        <dbReference type="ARBA" id="ARBA00022989"/>
    </source>
</evidence>
<dbReference type="Gene3D" id="1.20.1250.20">
    <property type="entry name" value="MFS general substrate transporter like domains"/>
    <property type="match status" value="2"/>
</dbReference>
<dbReference type="PANTHER" id="PTHR23501">
    <property type="entry name" value="MAJOR FACILITATOR SUPERFAMILY"/>
    <property type="match status" value="1"/>
</dbReference>
<organism evidence="11">
    <name type="scientific">Arthroderma gypseum (strain ATCC MYA-4604 / CBS 118893)</name>
    <name type="common">Microsporum gypseum</name>
    <dbReference type="NCBI Taxonomy" id="535722"/>
    <lineage>
        <taxon>Eukaryota</taxon>
        <taxon>Fungi</taxon>
        <taxon>Dikarya</taxon>
        <taxon>Ascomycota</taxon>
        <taxon>Pezizomycotina</taxon>
        <taxon>Eurotiomycetes</taxon>
        <taxon>Eurotiomycetidae</taxon>
        <taxon>Onygenales</taxon>
        <taxon>Arthrodermataceae</taxon>
        <taxon>Nannizzia</taxon>
    </lineage>
</organism>
<dbReference type="PROSITE" id="PS50850">
    <property type="entry name" value="MFS"/>
    <property type="match status" value="1"/>
</dbReference>
<keyword evidence="4 8" id="KW-0812">Transmembrane</keyword>
<name>E4V2H6_ARTGP</name>
<feature type="transmembrane region" description="Helical" evidence="8">
    <location>
        <begin position="249"/>
        <end position="268"/>
    </location>
</feature>
<protein>
    <submittedName>
        <fullName evidence="10">SGE1</fullName>
    </submittedName>
</protein>
<feature type="transmembrane region" description="Helical" evidence="8">
    <location>
        <begin position="280"/>
        <end position="303"/>
    </location>
</feature>
<evidence type="ECO:0000259" key="9">
    <source>
        <dbReference type="PROSITE" id="PS50850"/>
    </source>
</evidence>
<evidence type="ECO:0000256" key="7">
    <source>
        <dbReference type="SAM" id="MobiDB-lite"/>
    </source>
</evidence>
<feature type="domain" description="Major facilitator superfamily (MFS) profile" evidence="9">
    <location>
        <begin position="57"/>
        <end position="550"/>
    </location>
</feature>
<dbReference type="GeneID" id="10026499"/>
<sequence>MDSPAVSKSHELPLSLEGSDCQLSNNGTGDLEKTVGSTPAEPVEEIRKIKGFKWFLFIVSTLTSIFVYALDNTIVANIVPAIVRTFHNTDDLPWLSVGFMIGGMAIVLPLGRLYALYDTKWVYIISTVIFMAASALCGAAPTMDAEIIGRVFAGAGGNGMYFGLLALISINTTSRERPQYLSLTGLVWGLGTVLGPAVGGGFELYNWRWAFYINLLFGAILLPIYLFTIPSSAPLPGVSIRKKLAMFDWLGAILSISGFVALVMSINFGGTLYAWNSGQIIALFVISGTLWILFAVQQSLNFLTTKESRMLPVHLCVQKEPILLFISCAAVGAVAYISVYYIPIYFQFTRGDTAIQSAVRLLPLIFLLITFMILSGAFMSRIGYYKPCYIIGSLLALVASILMATIVGINSSPGLIYGLEALLGIGAGIYTQAAFAIIQAVVDPADASNGITLMLIAQLGGMTLGLSISGAIFVNTAKANLLNLLPNLTQSQTQQILSGTSSNALQMLPLEIRTQALSIIVSAWQKTFICAYVGAAASFVCSIFLSHKRANVTAQPAGH</sequence>
<feature type="transmembrane region" description="Helical" evidence="8">
    <location>
        <begin position="94"/>
        <end position="114"/>
    </location>
</feature>
<feature type="transmembrane region" description="Helical" evidence="8">
    <location>
        <begin position="389"/>
        <end position="409"/>
    </location>
</feature>
<keyword evidence="5 8" id="KW-1133">Transmembrane helix</keyword>
<dbReference type="AlphaFoldDB" id="E4V2H6"/>
<dbReference type="OrthoDB" id="10021397at2759"/>
<feature type="transmembrane region" description="Helical" evidence="8">
    <location>
        <begin position="323"/>
        <end position="346"/>
    </location>
</feature>
<feature type="transmembrane region" description="Helical" evidence="8">
    <location>
        <begin position="121"/>
        <end position="141"/>
    </location>
</feature>
<feature type="transmembrane region" description="Helical" evidence="8">
    <location>
        <begin position="523"/>
        <end position="545"/>
    </location>
</feature>
<dbReference type="FunCoup" id="E4V2H6">
    <property type="interactions" value="52"/>
</dbReference>
<evidence type="ECO:0000256" key="2">
    <source>
        <dbReference type="ARBA" id="ARBA00007520"/>
    </source>
</evidence>
<feature type="transmembrane region" description="Helical" evidence="8">
    <location>
        <begin position="415"/>
        <end position="438"/>
    </location>
</feature>
<evidence type="ECO:0000256" key="8">
    <source>
        <dbReference type="SAM" id="Phobius"/>
    </source>
</evidence>
<dbReference type="GO" id="GO:0022857">
    <property type="term" value="F:transmembrane transporter activity"/>
    <property type="evidence" value="ECO:0007669"/>
    <property type="project" value="InterPro"/>
</dbReference>
<comment type="subcellular location">
    <subcellularLocation>
        <location evidence="1">Membrane</location>
        <topology evidence="1">Multi-pass membrane protein</topology>
    </subcellularLocation>
</comment>
<comment type="similarity">
    <text evidence="2">Belongs to the major facilitator superfamily. TCR/Tet family.</text>
</comment>
<accession>E4V2H6</accession>
<evidence type="ECO:0000256" key="3">
    <source>
        <dbReference type="ARBA" id="ARBA00022448"/>
    </source>
</evidence>
<gene>
    <name evidence="10" type="ORF">MGYG_07248</name>
</gene>
<reference evidence="11" key="1">
    <citation type="journal article" date="2012" name="MBio">
        <title>Comparative genome analysis of Trichophyton rubrum and related dermatophytes reveals candidate genes involved in infection.</title>
        <authorList>
            <person name="Martinez D.A."/>
            <person name="Oliver B.G."/>
            <person name="Graeser Y."/>
            <person name="Goldberg J.M."/>
            <person name="Li W."/>
            <person name="Martinez-Rossi N.M."/>
            <person name="Monod M."/>
            <person name="Shelest E."/>
            <person name="Barton R.C."/>
            <person name="Birch E."/>
            <person name="Brakhage A.A."/>
            <person name="Chen Z."/>
            <person name="Gurr S.J."/>
            <person name="Heiman D."/>
            <person name="Heitman J."/>
            <person name="Kosti I."/>
            <person name="Rossi A."/>
            <person name="Saif S."/>
            <person name="Samalova M."/>
            <person name="Saunders C.W."/>
            <person name="Shea T."/>
            <person name="Summerbell R.C."/>
            <person name="Xu J."/>
            <person name="Young S."/>
            <person name="Zeng Q."/>
            <person name="Birren B.W."/>
            <person name="Cuomo C.A."/>
            <person name="White T.C."/>
        </authorList>
    </citation>
    <scope>NUCLEOTIDE SEQUENCE [LARGE SCALE GENOMIC DNA]</scope>
    <source>
        <strain evidence="11">ATCC MYA-4604 / CBS 118893</strain>
    </source>
</reference>
<dbReference type="HOGENOM" id="CLU_000960_22_1_1"/>
<dbReference type="VEuPathDB" id="FungiDB:MGYG_07248"/>
<dbReference type="Pfam" id="PF07690">
    <property type="entry name" value="MFS_1"/>
    <property type="match status" value="1"/>
</dbReference>
<evidence type="ECO:0000313" key="10">
    <source>
        <dbReference type="EMBL" id="EFR04241.1"/>
    </source>
</evidence>
<proteinExistence type="inferred from homology"/>
<keyword evidence="3" id="KW-0813">Transport</keyword>
<feature type="transmembrane region" description="Helical" evidence="8">
    <location>
        <begin position="180"/>
        <end position="197"/>
    </location>
</feature>
<dbReference type="RefSeq" id="XP_003171249.1">
    <property type="nucleotide sequence ID" value="XM_003171201.1"/>
</dbReference>
<dbReference type="InterPro" id="IPR011701">
    <property type="entry name" value="MFS"/>
</dbReference>
<evidence type="ECO:0000256" key="4">
    <source>
        <dbReference type="ARBA" id="ARBA00022692"/>
    </source>
</evidence>
<feature type="region of interest" description="Disordered" evidence="7">
    <location>
        <begin position="1"/>
        <end position="37"/>
    </location>
</feature>
<dbReference type="Proteomes" id="UP000002669">
    <property type="component" value="Unassembled WGS sequence"/>
</dbReference>
<dbReference type="GO" id="GO:0005886">
    <property type="term" value="C:plasma membrane"/>
    <property type="evidence" value="ECO:0007669"/>
    <property type="project" value="TreeGrafter"/>
</dbReference>